<dbReference type="PANTHER" id="PTHR42912">
    <property type="entry name" value="METHYLTRANSFERASE"/>
    <property type="match status" value="1"/>
</dbReference>
<dbReference type="InterPro" id="IPR050508">
    <property type="entry name" value="Methyltransf_Superfamily"/>
</dbReference>
<sequence length="311" mass="35229">MPQLPKPKIRAATVRSALGNPTPPPRPRNRVQTPGSAPKGSDRGISHAEMKERRRKFLITAGGLYGTFLVGAYYWISYVVAQGGPYEEAKPRDTTQTYEELAKQYDRIIGRDELFMGLSFWRKDVAKQATGDVLEVSCGTGRNISYLNIPAVKSITFVDASEQMVEQTKEKFQDRYPKYQNAQFLTKKVEDLPLDKKYDTVFETFGLCSHEDPVYVLMHLQDLLKPGGKIVLLEHGRGTWDFVNRILDKSAASRAEVFGCRWNLDIGGIVRKSGLVIDKESRSHFGTTWTIIAHRAGDVVSPEPKRRFFIW</sequence>
<evidence type="ECO:0000259" key="3">
    <source>
        <dbReference type="Pfam" id="PF13649"/>
    </source>
</evidence>
<reference evidence="4 5" key="1">
    <citation type="journal article" date="2016" name="Proc. Natl. Acad. Sci. U.S.A.">
        <title>Comparative genomics of biotechnologically important yeasts.</title>
        <authorList>
            <person name="Riley R."/>
            <person name="Haridas S."/>
            <person name="Wolfe K.H."/>
            <person name="Lopes M.R."/>
            <person name="Hittinger C.T."/>
            <person name="Goeker M."/>
            <person name="Salamov A.A."/>
            <person name="Wisecaver J.H."/>
            <person name="Long T.M."/>
            <person name="Calvey C.H."/>
            <person name="Aerts A.L."/>
            <person name="Barry K.W."/>
            <person name="Choi C."/>
            <person name="Clum A."/>
            <person name="Coughlan A.Y."/>
            <person name="Deshpande S."/>
            <person name="Douglass A.P."/>
            <person name="Hanson S.J."/>
            <person name="Klenk H.-P."/>
            <person name="LaButti K.M."/>
            <person name="Lapidus A."/>
            <person name="Lindquist E.A."/>
            <person name="Lipzen A.M."/>
            <person name="Meier-Kolthoff J.P."/>
            <person name="Ohm R.A."/>
            <person name="Otillar R.P."/>
            <person name="Pangilinan J.L."/>
            <person name="Peng Y."/>
            <person name="Rokas A."/>
            <person name="Rosa C.A."/>
            <person name="Scheuner C."/>
            <person name="Sibirny A.A."/>
            <person name="Slot J.C."/>
            <person name="Stielow J.B."/>
            <person name="Sun H."/>
            <person name="Kurtzman C.P."/>
            <person name="Blackwell M."/>
            <person name="Grigoriev I.V."/>
            <person name="Jeffries T.W."/>
        </authorList>
    </citation>
    <scope>NUCLEOTIDE SEQUENCE [LARGE SCALE GENOMIC DNA]</scope>
    <source>
        <strain evidence="4 5">NRRL Y-11557</strain>
    </source>
</reference>
<dbReference type="Pfam" id="PF13649">
    <property type="entry name" value="Methyltransf_25"/>
    <property type="match status" value="1"/>
</dbReference>
<dbReference type="InterPro" id="IPR029063">
    <property type="entry name" value="SAM-dependent_MTases_sf"/>
</dbReference>
<dbReference type="GO" id="GO:0008168">
    <property type="term" value="F:methyltransferase activity"/>
    <property type="evidence" value="ECO:0007669"/>
    <property type="project" value="TreeGrafter"/>
</dbReference>
<protein>
    <recommendedName>
        <fullName evidence="3">Methyltransferase domain-containing protein</fullName>
    </recommendedName>
</protein>
<organism evidence="4 5">
    <name type="scientific">Lipomyces starkeyi NRRL Y-11557</name>
    <dbReference type="NCBI Taxonomy" id="675824"/>
    <lineage>
        <taxon>Eukaryota</taxon>
        <taxon>Fungi</taxon>
        <taxon>Dikarya</taxon>
        <taxon>Ascomycota</taxon>
        <taxon>Saccharomycotina</taxon>
        <taxon>Lipomycetes</taxon>
        <taxon>Lipomycetales</taxon>
        <taxon>Lipomycetaceae</taxon>
        <taxon>Lipomyces</taxon>
    </lineage>
</organism>
<dbReference type="CDD" id="cd02440">
    <property type="entry name" value="AdoMet_MTases"/>
    <property type="match status" value="1"/>
</dbReference>
<evidence type="ECO:0000256" key="1">
    <source>
        <dbReference type="SAM" id="MobiDB-lite"/>
    </source>
</evidence>
<evidence type="ECO:0000256" key="2">
    <source>
        <dbReference type="SAM" id="Phobius"/>
    </source>
</evidence>
<dbReference type="EMBL" id="KV454295">
    <property type="protein sequence ID" value="ODQ72687.1"/>
    <property type="molecule type" value="Genomic_DNA"/>
</dbReference>
<feature type="transmembrane region" description="Helical" evidence="2">
    <location>
        <begin position="57"/>
        <end position="76"/>
    </location>
</feature>
<dbReference type="GO" id="GO:0005740">
    <property type="term" value="C:mitochondrial envelope"/>
    <property type="evidence" value="ECO:0007669"/>
    <property type="project" value="EnsemblFungi"/>
</dbReference>
<accession>A0A1E3Q6R0</accession>
<feature type="region of interest" description="Disordered" evidence="1">
    <location>
        <begin position="1"/>
        <end position="47"/>
    </location>
</feature>
<dbReference type="InterPro" id="IPR041698">
    <property type="entry name" value="Methyltransf_25"/>
</dbReference>
<keyword evidence="5" id="KW-1185">Reference proteome</keyword>
<feature type="domain" description="Methyltransferase" evidence="3">
    <location>
        <begin position="133"/>
        <end position="228"/>
    </location>
</feature>
<dbReference type="AlphaFoldDB" id="A0A1E3Q6R0"/>
<proteinExistence type="predicted"/>
<keyword evidence="2" id="KW-1133">Transmembrane helix</keyword>
<keyword evidence="2" id="KW-0472">Membrane</keyword>
<dbReference type="Gene3D" id="3.40.50.150">
    <property type="entry name" value="Vaccinia Virus protein VP39"/>
    <property type="match status" value="1"/>
</dbReference>
<dbReference type="STRING" id="675824.A0A1E3Q6R0"/>
<dbReference type="Proteomes" id="UP000094385">
    <property type="component" value="Unassembled WGS sequence"/>
</dbReference>
<evidence type="ECO:0000313" key="5">
    <source>
        <dbReference type="Proteomes" id="UP000094385"/>
    </source>
</evidence>
<dbReference type="SUPFAM" id="SSF53335">
    <property type="entry name" value="S-adenosyl-L-methionine-dependent methyltransferases"/>
    <property type="match status" value="1"/>
</dbReference>
<gene>
    <name evidence="4" type="ORF">LIPSTDRAFT_72292</name>
</gene>
<dbReference type="PANTHER" id="PTHR42912:SF83">
    <property type="entry name" value="METHYLTRANSFERASE TYPE 11 DOMAIN-CONTAINING PROTEIN"/>
    <property type="match status" value="1"/>
</dbReference>
<keyword evidence="2" id="KW-0812">Transmembrane</keyword>
<name>A0A1E3Q6R0_LIPST</name>
<dbReference type="OrthoDB" id="416496at2759"/>
<evidence type="ECO:0000313" key="4">
    <source>
        <dbReference type="EMBL" id="ODQ72687.1"/>
    </source>
</evidence>